<dbReference type="Proteomes" id="UP000252707">
    <property type="component" value="Unassembled WGS sequence"/>
</dbReference>
<reference evidence="4 5" key="1">
    <citation type="submission" date="2018-07" db="EMBL/GenBank/DDBJ databases">
        <title>Genomic Encyclopedia of Type Strains, Phase IV (KMG-IV): sequencing the most valuable type-strain genomes for metagenomic binning, comparative biology and taxonomic classification.</title>
        <authorList>
            <person name="Goeker M."/>
        </authorList>
    </citation>
    <scope>NUCLEOTIDE SEQUENCE [LARGE SCALE GENOMIC DNA]</scope>
    <source>
        <strain evidence="4 5">DSM 26407</strain>
    </source>
</reference>
<sequence>MGGYNGMGGFGWGFGGPLMILVWILLFAGIVVLVKWLVTGNRGGPPAAGRTALEILEERYARGEIDREEYRQKREDLERGV</sequence>
<dbReference type="InterPro" id="IPR018649">
    <property type="entry name" value="SHOCT"/>
</dbReference>
<evidence type="ECO:0000259" key="3">
    <source>
        <dbReference type="Pfam" id="PF09851"/>
    </source>
</evidence>
<accession>A0A369CCR8</accession>
<gene>
    <name evidence="4" type="ORF">DFQ59_103309</name>
</gene>
<dbReference type="OrthoDB" id="1123500at2"/>
<organism evidence="4 5">
    <name type="scientific">Thioalbus denitrificans</name>
    <dbReference type="NCBI Taxonomy" id="547122"/>
    <lineage>
        <taxon>Bacteria</taxon>
        <taxon>Pseudomonadati</taxon>
        <taxon>Pseudomonadota</taxon>
        <taxon>Gammaproteobacteria</taxon>
        <taxon>Chromatiales</taxon>
        <taxon>Ectothiorhodospiraceae</taxon>
        <taxon>Thioalbus</taxon>
    </lineage>
</organism>
<dbReference type="AlphaFoldDB" id="A0A369CCR8"/>
<evidence type="ECO:0000256" key="1">
    <source>
        <dbReference type="SAM" id="Coils"/>
    </source>
</evidence>
<dbReference type="EMBL" id="QPJY01000003">
    <property type="protein sequence ID" value="RCX31341.1"/>
    <property type="molecule type" value="Genomic_DNA"/>
</dbReference>
<name>A0A369CCR8_9GAMM</name>
<protein>
    <submittedName>
        <fullName evidence="4">Putative membrane protein</fullName>
    </submittedName>
</protein>
<evidence type="ECO:0000313" key="5">
    <source>
        <dbReference type="Proteomes" id="UP000252707"/>
    </source>
</evidence>
<keyword evidence="2" id="KW-0472">Membrane</keyword>
<feature type="transmembrane region" description="Helical" evidence="2">
    <location>
        <begin position="20"/>
        <end position="38"/>
    </location>
</feature>
<proteinExistence type="predicted"/>
<evidence type="ECO:0000313" key="4">
    <source>
        <dbReference type="EMBL" id="RCX31341.1"/>
    </source>
</evidence>
<feature type="coiled-coil region" evidence="1">
    <location>
        <begin position="53"/>
        <end position="80"/>
    </location>
</feature>
<keyword evidence="2" id="KW-1133">Transmembrane helix</keyword>
<feature type="domain" description="SHOCT" evidence="3">
    <location>
        <begin position="51"/>
        <end position="77"/>
    </location>
</feature>
<keyword evidence="1" id="KW-0175">Coiled coil</keyword>
<dbReference type="RefSeq" id="WP_114279507.1">
    <property type="nucleotide sequence ID" value="NZ_QPJY01000003.1"/>
</dbReference>
<keyword evidence="2" id="KW-0812">Transmembrane</keyword>
<dbReference type="Pfam" id="PF09851">
    <property type="entry name" value="SHOCT"/>
    <property type="match status" value="1"/>
</dbReference>
<keyword evidence="5" id="KW-1185">Reference proteome</keyword>
<evidence type="ECO:0000256" key="2">
    <source>
        <dbReference type="SAM" id="Phobius"/>
    </source>
</evidence>
<comment type="caution">
    <text evidence="4">The sequence shown here is derived from an EMBL/GenBank/DDBJ whole genome shotgun (WGS) entry which is preliminary data.</text>
</comment>